<keyword evidence="3" id="KW-1185">Reference proteome</keyword>
<organism evidence="2 3">
    <name type="scientific">Pacificitalea manganoxidans</name>
    <dbReference type="NCBI Taxonomy" id="1411902"/>
    <lineage>
        <taxon>Bacteria</taxon>
        <taxon>Pseudomonadati</taxon>
        <taxon>Pseudomonadota</taxon>
        <taxon>Alphaproteobacteria</taxon>
        <taxon>Rhodobacterales</taxon>
        <taxon>Paracoccaceae</taxon>
        <taxon>Pacificitalea</taxon>
    </lineage>
</organism>
<dbReference type="Pfam" id="PF08811">
    <property type="entry name" value="DUF1800"/>
    <property type="match status" value="1"/>
</dbReference>
<proteinExistence type="predicted"/>
<protein>
    <recommendedName>
        <fullName evidence="4">DUF1800 domain-containing protein</fullName>
    </recommendedName>
</protein>
<dbReference type="EMBL" id="CP021404">
    <property type="protein sequence ID" value="ATI42563.1"/>
    <property type="molecule type" value="Genomic_DNA"/>
</dbReference>
<feature type="compositionally biased region" description="Basic and acidic residues" evidence="1">
    <location>
        <begin position="192"/>
        <end position="202"/>
    </location>
</feature>
<name>A0A291M0N8_9RHOB</name>
<dbReference type="RefSeq" id="WP_097373666.1">
    <property type="nucleotide sequence ID" value="NZ_CP021404.1"/>
</dbReference>
<dbReference type="KEGG" id="cmag:CBW24_11465"/>
<gene>
    <name evidence="2" type="ORF">CBW24_11465</name>
</gene>
<reference evidence="2 3" key="1">
    <citation type="submission" date="2017-05" db="EMBL/GenBank/DDBJ databases">
        <title>Comparative genomic and metabolic analysis of manganese-oxidizing mechanisms in Celeribater manganoxidans DY25T: its adaption to the environment of polymetallic nodule.</title>
        <authorList>
            <person name="Wang X."/>
        </authorList>
    </citation>
    <scope>NUCLEOTIDE SEQUENCE [LARGE SCALE GENOMIC DNA]</scope>
    <source>
        <strain evidence="2 3">DY25</strain>
    </source>
</reference>
<dbReference type="InterPro" id="IPR014917">
    <property type="entry name" value="DUF1800"/>
</dbReference>
<dbReference type="Proteomes" id="UP000219050">
    <property type="component" value="Chromosome"/>
</dbReference>
<dbReference type="AlphaFoldDB" id="A0A291M0N8"/>
<sequence length="490" mass="53424">MAVDPILLSIRFGYGPGPSRVLPRDPSDLLIPLAGEDVMAARFPIESFSVIYEETRAYQTDMRRRNDLRKQVRAMDAPPEDLVAKLDAASEAARWHIQEGRRRQARALTAALARIAETDDPLRERLTRFWADHFTTIGKNGMTRWAVSAYVEEAIRPHLTGSFADLLIAAVTHPMMLLYLDQSNSIGPNSRVAERRAEKKAQNPDSNDATAGGLNENLAREVMELHTLGVGATYSQDDVRQLAELFAGMMVVLKDEGLTFQKSRGEPGPETVLGQSYGGATPAMADVIAVLRDLARHPDTARHLARKLAVHFVADDPDPALIDALTARFLETDGALLAVYDVLLTHPAALAPPLSKAKQPFDFVASSLRALGVPGARLTGLNRVQVQRNLIRPMTRMGQPWEVPTGPDGWDEPDTAWITPQGLAARIEWAMALHDKLEDGLGLTPPDPRGLVTTALGPAAHQAVVFAAGAAETRAEGIGIVLVSPQFQRR</sequence>
<evidence type="ECO:0000256" key="1">
    <source>
        <dbReference type="SAM" id="MobiDB-lite"/>
    </source>
</evidence>
<feature type="region of interest" description="Disordered" evidence="1">
    <location>
        <begin position="189"/>
        <end position="213"/>
    </location>
</feature>
<evidence type="ECO:0000313" key="3">
    <source>
        <dbReference type="Proteomes" id="UP000219050"/>
    </source>
</evidence>
<evidence type="ECO:0000313" key="2">
    <source>
        <dbReference type="EMBL" id="ATI42563.1"/>
    </source>
</evidence>
<evidence type="ECO:0008006" key="4">
    <source>
        <dbReference type="Google" id="ProtNLM"/>
    </source>
</evidence>
<accession>A0A291M0N8</accession>
<dbReference type="OrthoDB" id="9772295at2"/>